<evidence type="ECO:0000256" key="1">
    <source>
        <dbReference type="SAM" id="MobiDB-lite"/>
    </source>
</evidence>
<gene>
    <name evidence="2" type="ORF">TNIN_16301</name>
</gene>
<reference evidence="2" key="1">
    <citation type="submission" date="2020-08" db="EMBL/GenBank/DDBJ databases">
        <title>Multicomponent nature underlies the extraordinary mechanical properties of spider dragline silk.</title>
        <authorList>
            <person name="Kono N."/>
            <person name="Nakamura H."/>
            <person name="Mori M."/>
            <person name="Yoshida Y."/>
            <person name="Ohtoshi R."/>
            <person name="Malay A.D."/>
            <person name="Moran D.A.P."/>
            <person name="Tomita M."/>
            <person name="Numata K."/>
            <person name="Arakawa K."/>
        </authorList>
    </citation>
    <scope>NUCLEOTIDE SEQUENCE</scope>
</reference>
<evidence type="ECO:0000313" key="2">
    <source>
        <dbReference type="EMBL" id="GFY74194.1"/>
    </source>
</evidence>
<protein>
    <submittedName>
        <fullName evidence="2">Uncharacterized protein</fullName>
    </submittedName>
</protein>
<dbReference type="AlphaFoldDB" id="A0A8X7CIF4"/>
<dbReference type="Proteomes" id="UP000886998">
    <property type="component" value="Unassembled WGS sequence"/>
</dbReference>
<comment type="caution">
    <text evidence="2">The sequence shown here is derived from an EMBL/GenBank/DDBJ whole genome shotgun (WGS) entry which is preliminary data.</text>
</comment>
<sequence length="339" mass="38365">MKRIRTVDKNIKKFESLILKHKTGAHTEGYKSSLKRSRKTRETLVRELQLLAPCTVPDCPIIFLPAGSLNARKNPHSEEIKSKLKISKAQKRKDSQDDFVFPKKTVRPNSPIKTPEPVPVSDCARKQTICNEIEGHGIVASHYKDLDKTPDTAENHEMKEILRAALKDILQKKADLKMNPVIKKLTKIALNLLRSLPPPRVIKIKPKEITKNAKLKRIPRKTLSFPKKPPDLSLLWESPFLLLNLVRNEGITGFPNPQSNCTNPTRSRFFTQFHPSDLTSPLPPPPPLDYYDSPASQSGSFLLPTQDFQHSGNIHYSLMGRGKFVPGSNKNSVKYFEDS</sequence>
<keyword evidence="3" id="KW-1185">Reference proteome</keyword>
<organism evidence="2 3">
    <name type="scientific">Trichonephila inaurata madagascariensis</name>
    <dbReference type="NCBI Taxonomy" id="2747483"/>
    <lineage>
        <taxon>Eukaryota</taxon>
        <taxon>Metazoa</taxon>
        <taxon>Ecdysozoa</taxon>
        <taxon>Arthropoda</taxon>
        <taxon>Chelicerata</taxon>
        <taxon>Arachnida</taxon>
        <taxon>Araneae</taxon>
        <taxon>Araneomorphae</taxon>
        <taxon>Entelegynae</taxon>
        <taxon>Araneoidea</taxon>
        <taxon>Nephilidae</taxon>
        <taxon>Trichonephila</taxon>
        <taxon>Trichonephila inaurata</taxon>
    </lineage>
</organism>
<feature type="region of interest" description="Disordered" evidence="1">
    <location>
        <begin position="101"/>
        <end position="120"/>
    </location>
</feature>
<name>A0A8X7CIF4_9ARAC</name>
<accession>A0A8X7CIF4</accession>
<proteinExistence type="predicted"/>
<evidence type="ECO:0000313" key="3">
    <source>
        <dbReference type="Proteomes" id="UP000886998"/>
    </source>
</evidence>
<dbReference type="EMBL" id="BMAV01020588">
    <property type="protein sequence ID" value="GFY74194.1"/>
    <property type="molecule type" value="Genomic_DNA"/>
</dbReference>